<keyword evidence="1" id="KW-0732">Signal</keyword>
<feature type="signal peptide" evidence="1">
    <location>
        <begin position="1"/>
        <end position="18"/>
    </location>
</feature>
<dbReference type="Proteomes" id="UP001492380">
    <property type="component" value="Unassembled WGS sequence"/>
</dbReference>
<reference evidence="2 3" key="1">
    <citation type="submission" date="2024-04" db="EMBL/GenBank/DDBJ databases">
        <title>Phyllosticta paracitricarpa is synonymous to the EU quarantine fungus P. citricarpa based on phylogenomic analyses.</title>
        <authorList>
            <consortium name="Lawrence Berkeley National Laboratory"/>
            <person name="Van Ingen-Buijs V.A."/>
            <person name="Van Westerhoven A.C."/>
            <person name="Haridas S."/>
            <person name="Skiadas P."/>
            <person name="Martin F."/>
            <person name="Groenewald J.Z."/>
            <person name="Crous P.W."/>
            <person name="Seidl M.F."/>
        </authorList>
    </citation>
    <scope>NUCLEOTIDE SEQUENCE [LARGE SCALE GENOMIC DNA]</scope>
    <source>
        <strain evidence="2 3">CBS 123374</strain>
    </source>
</reference>
<keyword evidence="3" id="KW-1185">Reference proteome</keyword>
<dbReference type="EMBL" id="JBBWRZ010000002">
    <property type="protein sequence ID" value="KAK8244690.1"/>
    <property type="molecule type" value="Genomic_DNA"/>
</dbReference>
<name>A0ABR1Z1R9_9PEZI</name>
<gene>
    <name evidence="2" type="ORF">HDK90DRAFT_165977</name>
</gene>
<organism evidence="2 3">
    <name type="scientific">Phyllosticta capitalensis</name>
    <dbReference type="NCBI Taxonomy" id="121624"/>
    <lineage>
        <taxon>Eukaryota</taxon>
        <taxon>Fungi</taxon>
        <taxon>Dikarya</taxon>
        <taxon>Ascomycota</taxon>
        <taxon>Pezizomycotina</taxon>
        <taxon>Dothideomycetes</taxon>
        <taxon>Dothideomycetes incertae sedis</taxon>
        <taxon>Botryosphaeriales</taxon>
        <taxon>Phyllostictaceae</taxon>
        <taxon>Phyllosticta</taxon>
    </lineage>
</organism>
<sequence>MFVFPLLVLALFSAGVCSAPFEWSLGTGLWLYAQINPLDVTCPPVKPDADSNTNLCRTFVQDGKVLCNRNPGEAGRRVLNLNGFAGTGPLTQSTRLKVVEFDAATGDGCWSVGQDGHVSVTPCALADGSQKLYFRRRDGNDGAYWLYSDHNAQPLSVSPDGAIVTTDQAPLVFCMYETNQGNAVIPPSKDPAYFSPDQINALAGIKLPGPKDLQAEADLPGCKGAKDTPVDCLIARAINGMPPDCPANPHLRHCKLALVGAFCGDISELLPGDDNSAQVEACFRAIELGPCVANPPGRACSCGQFAGIVQFVSGGGHPGQKQRRAVGGMTSLRRRENYGSNRDLFGDQPSLLPAEDEFWVGVMKNIINGFIDLLNAFRASLHQSSHISCLAMAQKFPEGTPKGSEVRKGCGELFRPHKPIPNIPLQGDIEKAGNIFAEVVTLLSAAADVAKAAKAAKFVGSGGVKAILKKFRPRAAVAADAVEGYVIEAKEGGNTVQIFRAGSDGEPVGIKSKAEYKDLKRSIGEDAFENCVTCAKPLRLVKRQTGLKKLCCTPTPSGETSGGERDAVSQEYFTEGTDEEWGPNPDSPGTASRAATEFGVVTNPAGQADTSRILPKMTDQFGRWFQKFEDIPLETDPVTAGWYKRIMETPDSLDLIRDFAAEYKLTSEEVTAADIFMEDYVIDLDKFNTLMPKIPRTEGLIQRATFLDDAQVNMLIKGEPGVISKGERGVYEVQDLVVNQLSDFIDGKPPRLIMTSSLGFKFDWDARAEYRFIINSKTGRFFAPLAATKQLDVVHQQGFAGKLKLIGYQPLNGGEATKATRKPPWGAFYFDEVI</sequence>
<evidence type="ECO:0000313" key="2">
    <source>
        <dbReference type="EMBL" id="KAK8244690.1"/>
    </source>
</evidence>
<comment type="caution">
    <text evidence="2">The sequence shown here is derived from an EMBL/GenBank/DDBJ whole genome shotgun (WGS) entry which is preliminary data.</text>
</comment>
<accession>A0ABR1Z1R9</accession>
<evidence type="ECO:0000313" key="3">
    <source>
        <dbReference type="Proteomes" id="UP001492380"/>
    </source>
</evidence>
<proteinExistence type="predicted"/>
<evidence type="ECO:0000256" key="1">
    <source>
        <dbReference type="SAM" id="SignalP"/>
    </source>
</evidence>
<feature type="chain" id="PRO_5045247949" evidence="1">
    <location>
        <begin position="19"/>
        <end position="834"/>
    </location>
</feature>
<protein>
    <submittedName>
        <fullName evidence="2">Uncharacterized protein</fullName>
    </submittedName>
</protein>